<reference evidence="2" key="1">
    <citation type="journal article" date="2023" name="PhytoFront">
        <title>Draft Genome Resources of Seven Strains of Tilletia horrida, Causal Agent of Kernel Smut of Rice.</title>
        <authorList>
            <person name="Khanal S."/>
            <person name="Antony Babu S."/>
            <person name="Zhou X.G."/>
        </authorList>
    </citation>
    <scope>NUCLEOTIDE SEQUENCE</scope>
    <source>
        <strain evidence="2">TX3</strain>
    </source>
</reference>
<dbReference type="AlphaFoldDB" id="A0AAN6G712"/>
<name>A0AAN6G712_9BASI</name>
<evidence type="ECO:0000313" key="3">
    <source>
        <dbReference type="Proteomes" id="UP001176521"/>
    </source>
</evidence>
<comment type="caution">
    <text evidence="2">The sequence shown here is derived from an EMBL/GenBank/DDBJ whole genome shotgun (WGS) entry which is preliminary data.</text>
</comment>
<proteinExistence type="predicted"/>
<protein>
    <submittedName>
        <fullName evidence="2">Uncharacterized protein</fullName>
    </submittedName>
</protein>
<keyword evidence="3" id="KW-1185">Reference proteome</keyword>
<feature type="region of interest" description="Disordered" evidence="1">
    <location>
        <begin position="1"/>
        <end position="27"/>
    </location>
</feature>
<gene>
    <name evidence="2" type="ORF">OC842_005872</name>
</gene>
<dbReference type="Proteomes" id="UP001176521">
    <property type="component" value="Unassembled WGS sequence"/>
</dbReference>
<organism evidence="2 3">
    <name type="scientific">Tilletia horrida</name>
    <dbReference type="NCBI Taxonomy" id="155126"/>
    <lineage>
        <taxon>Eukaryota</taxon>
        <taxon>Fungi</taxon>
        <taxon>Dikarya</taxon>
        <taxon>Basidiomycota</taxon>
        <taxon>Ustilaginomycotina</taxon>
        <taxon>Exobasidiomycetes</taxon>
        <taxon>Tilletiales</taxon>
        <taxon>Tilletiaceae</taxon>
        <taxon>Tilletia</taxon>
    </lineage>
</organism>
<accession>A0AAN6G712</accession>
<dbReference type="EMBL" id="JAPDMQ010000457">
    <property type="protein sequence ID" value="KAK0524310.1"/>
    <property type="molecule type" value="Genomic_DNA"/>
</dbReference>
<evidence type="ECO:0000313" key="2">
    <source>
        <dbReference type="EMBL" id="KAK0524310.1"/>
    </source>
</evidence>
<evidence type="ECO:0000256" key="1">
    <source>
        <dbReference type="SAM" id="MobiDB-lite"/>
    </source>
</evidence>
<sequence>MIESAPLRPGKRRRLDDTENDGETPTRTAAERVLAISELLREIGGYLMRDRIDLLALGAVNKACRKHVLPLWVRHLDVPLSVADKRAALFGSNPQLLRHVKYLRLWDDIAQYRGYEKGSERDFPVRHLSMSKAIICILGGQTYEVDKAPRIDLAIRLCDVEGLRAMFSLFPHLMKHIVTLRIFPSKRDGVGDESESQPLLVELSRFVNDIQAAARTHQTSGILAFAYGFEFPAENLLDEQVPLTVPSWYRISKALSPTVRSLSLGICAKDKVDGIFTQVRLPQLRIFATTIHGDIDPSPLLQFLTANRMLEDITVYIDEDTDALSLTGTFPELRFCSGSIRLAPETVKSSQIVKLQSFHIDSGELAAVPELRAIGVDLNESGTSLICGQEPKVINIAHVHLAGVLELHAKQTVESIRGGLGLFAHPANTAITCLELDLCSGELGSIATGVRIAVEAGALPMLTELSLRYRGRIGNDDMSDDEWPVEMGPLKSDEISAVMIDLAGAPHLRVLRLGDGTTFGFSSYMMLDNHLFPPALEYFAWRDFSDCIPQYYRFVAVAQGSDAAGQASEQASHSSFAVLPKRGRLQRIPSIFHQPITRDGVWTRHYFDTERMATVLDHTPETPQFSLT</sequence>